<feature type="transmembrane region" description="Helical" evidence="6">
    <location>
        <begin position="213"/>
        <end position="232"/>
    </location>
</feature>
<proteinExistence type="inferred from homology"/>
<feature type="transmembrane region" description="Helical" evidence="6">
    <location>
        <begin position="71"/>
        <end position="90"/>
    </location>
</feature>
<dbReference type="InterPro" id="IPR050638">
    <property type="entry name" value="AA-Vitamin_Transporters"/>
</dbReference>
<dbReference type="SUPFAM" id="SSF103481">
    <property type="entry name" value="Multidrug resistance efflux transporter EmrE"/>
    <property type="match status" value="1"/>
</dbReference>
<comment type="subcellular location">
    <subcellularLocation>
        <location evidence="1">Membrane</location>
        <topology evidence="1">Multi-pass membrane protein</topology>
    </subcellularLocation>
</comment>
<dbReference type="Pfam" id="PF00892">
    <property type="entry name" value="EamA"/>
    <property type="match status" value="1"/>
</dbReference>
<dbReference type="AlphaFoldDB" id="A0A511YW47"/>
<dbReference type="GO" id="GO:0016020">
    <property type="term" value="C:membrane"/>
    <property type="evidence" value="ECO:0007669"/>
    <property type="project" value="UniProtKB-SubCell"/>
</dbReference>
<evidence type="ECO:0000256" key="2">
    <source>
        <dbReference type="ARBA" id="ARBA00007362"/>
    </source>
</evidence>
<feature type="transmembrane region" description="Helical" evidence="6">
    <location>
        <begin position="244"/>
        <end position="262"/>
    </location>
</feature>
<evidence type="ECO:0000313" key="9">
    <source>
        <dbReference type="Proteomes" id="UP000321484"/>
    </source>
</evidence>
<evidence type="ECO:0000256" key="4">
    <source>
        <dbReference type="ARBA" id="ARBA00022989"/>
    </source>
</evidence>
<evidence type="ECO:0000259" key="7">
    <source>
        <dbReference type="Pfam" id="PF00892"/>
    </source>
</evidence>
<reference evidence="8 9" key="1">
    <citation type="submission" date="2019-07" db="EMBL/GenBank/DDBJ databases">
        <title>Whole genome shotgun sequence of Actinotalea fermentans NBRC 105374.</title>
        <authorList>
            <person name="Hosoyama A."/>
            <person name="Uohara A."/>
            <person name="Ohji S."/>
            <person name="Ichikawa N."/>
        </authorList>
    </citation>
    <scope>NUCLEOTIDE SEQUENCE [LARGE SCALE GENOMIC DNA]</scope>
    <source>
        <strain evidence="8 9">NBRC 105374</strain>
    </source>
</reference>
<protein>
    <recommendedName>
        <fullName evidence="7">EamA domain-containing protein</fullName>
    </recommendedName>
</protein>
<feature type="transmembrane region" description="Helical" evidence="6">
    <location>
        <begin position="183"/>
        <end position="201"/>
    </location>
</feature>
<dbReference type="InterPro" id="IPR037185">
    <property type="entry name" value="EmrE-like"/>
</dbReference>
<keyword evidence="5 6" id="KW-0472">Membrane</keyword>
<feature type="transmembrane region" description="Helical" evidence="6">
    <location>
        <begin position="96"/>
        <end position="115"/>
    </location>
</feature>
<sequence>MPHRPAVLSCLLAAVCVGASIAVTPFIAEFPVLAGQAGRYLVAAVVLGLALPRLEPGGPHRPLARSELGRIALAAATGSAGFNVLLVAASRQAEPAVIGAVVGASPVVLAVLGAPRGAGRWPRPRPRVVLGATAASAGVVVVHGGGASTATGLLLAVGVLACEVAFTLAVAPVLRDVGPARVSAWNCALAALMLAGASAAVGEHLRPPTGSEATTLAYQGLVMTALAFVLWYRGVARLGADRAGTTMAAAPVAATLTAAVVGTGSLRPATALGAALAAVGVLVAVRADARVSDAAPPPASATADGRTARPA</sequence>
<dbReference type="Proteomes" id="UP000321484">
    <property type="component" value="Unassembled WGS sequence"/>
</dbReference>
<dbReference type="RefSeq" id="WP_146819193.1">
    <property type="nucleotide sequence ID" value="NZ_BJYK01000001.1"/>
</dbReference>
<dbReference type="EMBL" id="BJYK01000001">
    <property type="protein sequence ID" value="GEN79428.1"/>
    <property type="molecule type" value="Genomic_DNA"/>
</dbReference>
<keyword evidence="4 6" id="KW-1133">Transmembrane helix</keyword>
<evidence type="ECO:0000256" key="6">
    <source>
        <dbReference type="SAM" id="Phobius"/>
    </source>
</evidence>
<organism evidence="8 9">
    <name type="scientific">Actinotalea fermentans</name>
    <dbReference type="NCBI Taxonomy" id="43671"/>
    <lineage>
        <taxon>Bacteria</taxon>
        <taxon>Bacillati</taxon>
        <taxon>Actinomycetota</taxon>
        <taxon>Actinomycetes</taxon>
        <taxon>Micrococcales</taxon>
        <taxon>Cellulomonadaceae</taxon>
        <taxon>Actinotalea</taxon>
    </lineage>
</organism>
<comment type="similarity">
    <text evidence="2">Belongs to the EamA transporter family.</text>
</comment>
<evidence type="ECO:0000313" key="8">
    <source>
        <dbReference type="EMBL" id="GEN79428.1"/>
    </source>
</evidence>
<dbReference type="PANTHER" id="PTHR32322">
    <property type="entry name" value="INNER MEMBRANE TRANSPORTER"/>
    <property type="match status" value="1"/>
</dbReference>
<name>A0A511YW47_9CELL</name>
<gene>
    <name evidence="8" type="ORF">AFE02nite_11620</name>
</gene>
<comment type="caution">
    <text evidence="8">The sequence shown here is derived from an EMBL/GenBank/DDBJ whole genome shotgun (WGS) entry which is preliminary data.</text>
</comment>
<dbReference type="InterPro" id="IPR000620">
    <property type="entry name" value="EamA_dom"/>
</dbReference>
<feature type="domain" description="EamA" evidence="7">
    <location>
        <begin position="151"/>
        <end position="285"/>
    </location>
</feature>
<keyword evidence="9" id="KW-1185">Reference proteome</keyword>
<accession>A0A511YW47</accession>
<dbReference type="PANTHER" id="PTHR32322:SF2">
    <property type="entry name" value="EAMA DOMAIN-CONTAINING PROTEIN"/>
    <property type="match status" value="1"/>
</dbReference>
<evidence type="ECO:0000256" key="3">
    <source>
        <dbReference type="ARBA" id="ARBA00022692"/>
    </source>
</evidence>
<keyword evidence="3 6" id="KW-0812">Transmembrane</keyword>
<evidence type="ECO:0000256" key="5">
    <source>
        <dbReference type="ARBA" id="ARBA00023136"/>
    </source>
</evidence>
<feature type="transmembrane region" description="Helical" evidence="6">
    <location>
        <begin position="268"/>
        <end position="285"/>
    </location>
</feature>
<evidence type="ECO:0000256" key="1">
    <source>
        <dbReference type="ARBA" id="ARBA00004141"/>
    </source>
</evidence>
<dbReference type="OrthoDB" id="5430053at2"/>